<sequence length="386" mass="45546">MEKDDKDFGDLEKEQFNVVAFTWNCAGQLPPEEDFGKFLQWKDNTESPDILFLGFQEVVQLGIMSMLNGLGKYQINDFGDRITEDLKILYDEEYTVFTFECMMGLLLLAVCKSNIFDKISNIDKSQVPLGFGRTIGNKGAVLIRFLLNRTSIVCACCHLQSGKEKYHKRVKHWYDITELAFENYDRDNSFNKHQVQFFMGDLNFRVQHPYEETIELLNGINDENKQETIQFLFNRDQLSLLTNDFPWLKEYKEMKVDFLPTYKYDKESDIYDTSDKMRVPSWCDRILWREKDGENEEIENYCIPVSYERRESLFSDHRPVIAKFKVYTDKYSTACGEEDECDQKFDTTKKFPSYDPDKNKSISKQLDTEDISPFKHSKTREESELD</sequence>
<keyword evidence="4" id="KW-1185">Reference proteome</keyword>
<dbReference type="InterPro" id="IPR036691">
    <property type="entry name" value="Endo/exonu/phosph_ase_sf"/>
</dbReference>
<dbReference type="Proteomes" id="UP001295684">
    <property type="component" value="Unassembled WGS sequence"/>
</dbReference>
<dbReference type="PANTHER" id="PTHR11200">
    <property type="entry name" value="INOSITOL 5-PHOSPHATASE"/>
    <property type="match status" value="1"/>
</dbReference>
<accession>A0AAD1XXY0</accession>
<reference evidence="3" key="1">
    <citation type="submission" date="2023-07" db="EMBL/GenBank/DDBJ databases">
        <authorList>
            <consortium name="AG Swart"/>
            <person name="Singh M."/>
            <person name="Singh A."/>
            <person name="Seah K."/>
            <person name="Emmerich C."/>
        </authorList>
    </citation>
    <scope>NUCLEOTIDE SEQUENCE</scope>
    <source>
        <strain evidence="3">DP1</strain>
    </source>
</reference>
<dbReference type="AlphaFoldDB" id="A0AAD1XXY0"/>
<dbReference type="Pfam" id="PF22669">
    <property type="entry name" value="Exo_endo_phos2"/>
    <property type="match status" value="1"/>
</dbReference>
<dbReference type="Gene3D" id="3.60.10.10">
    <property type="entry name" value="Endonuclease/exonuclease/phosphatase"/>
    <property type="match status" value="1"/>
</dbReference>
<feature type="domain" description="Inositol polyphosphate-related phosphatase" evidence="2">
    <location>
        <begin position="14"/>
        <end position="332"/>
    </location>
</feature>
<name>A0AAD1XXY0_EUPCR</name>
<dbReference type="InterPro" id="IPR046985">
    <property type="entry name" value="IP5"/>
</dbReference>
<proteinExistence type="predicted"/>
<evidence type="ECO:0000313" key="4">
    <source>
        <dbReference type="Proteomes" id="UP001295684"/>
    </source>
</evidence>
<comment type="caution">
    <text evidence="3">The sequence shown here is derived from an EMBL/GenBank/DDBJ whole genome shotgun (WGS) entry which is preliminary data.</text>
</comment>
<organism evidence="3 4">
    <name type="scientific">Euplotes crassus</name>
    <dbReference type="NCBI Taxonomy" id="5936"/>
    <lineage>
        <taxon>Eukaryota</taxon>
        <taxon>Sar</taxon>
        <taxon>Alveolata</taxon>
        <taxon>Ciliophora</taxon>
        <taxon>Intramacronucleata</taxon>
        <taxon>Spirotrichea</taxon>
        <taxon>Hypotrichia</taxon>
        <taxon>Euplotida</taxon>
        <taxon>Euplotidae</taxon>
        <taxon>Moneuplotes</taxon>
    </lineage>
</organism>
<evidence type="ECO:0000259" key="2">
    <source>
        <dbReference type="SMART" id="SM00128"/>
    </source>
</evidence>
<dbReference type="SUPFAM" id="SSF56219">
    <property type="entry name" value="DNase I-like"/>
    <property type="match status" value="1"/>
</dbReference>
<evidence type="ECO:0000313" key="3">
    <source>
        <dbReference type="EMBL" id="CAI2381401.1"/>
    </source>
</evidence>
<feature type="region of interest" description="Disordered" evidence="1">
    <location>
        <begin position="340"/>
        <end position="386"/>
    </location>
</feature>
<evidence type="ECO:0000256" key="1">
    <source>
        <dbReference type="SAM" id="MobiDB-lite"/>
    </source>
</evidence>
<dbReference type="InterPro" id="IPR000300">
    <property type="entry name" value="IPPc"/>
</dbReference>
<dbReference type="PANTHER" id="PTHR11200:SF275">
    <property type="entry name" value="LD06095P"/>
    <property type="match status" value="1"/>
</dbReference>
<dbReference type="GO" id="GO:0004439">
    <property type="term" value="F:phosphatidylinositol-4,5-bisphosphate 5-phosphatase activity"/>
    <property type="evidence" value="ECO:0007669"/>
    <property type="project" value="TreeGrafter"/>
</dbReference>
<dbReference type="GO" id="GO:0046856">
    <property type="term" value="P:phosphatidylinositol dephosphorylation"/>
    <property type="evidence" value="ECO:0007669"/>
    <property type="project" value="InterPro"/>
</dbReference>
<dbReference type="SMART" id="SM00128">
    <property type="entry name" value="IPPc"/>
    <property type="match status" value="1"/>
</dbReference>
<protein>
    <recommendedName>
        <fullName evidence="2">Inositol polyphosphate-related phosphatase domain-containing protein</fullName>
    </recommendedName>
</protein>
<gene>
    <name evidence="3" type="ORF">ECRASSUSDP1_LOCUS22856</name>
</gene>
<dbReference type="EMBL" id="CAMPGE010023463">
    <property type="protein sequence ID" value="CAI2381401.1"/>
    <property type="molecule type" value="Genomic_DNA"/>
</dbReference>